<evidence type="ECO:0000313" key="2">
    <source>
        <dbReference type="EMBL" id="KHL26056.1"/>
    </source>
</evidence>
<dbReference type="PANTHER" id="PTHR35399:SF2">
    <property type="entry name" value="DUF839 DOMAIN-CONTAINING PROTEIN"/>
    <property type="match status" value="1"/>
</dbReference>
<evidence type="ECO:0000256" key="1">
    <source>
        <dbReference type="SAM" id="MobiDB-lite"/>
    </source>
</evidence>
<organism evidence="2 3">
    <name type="scientific">Croceibacterium mercuriale</name>
    <dbReference type="NCBI Taxonomy" id="1572751"/>
    <lineage>
        <taxon>Bacteria</taxon>
        <taxon>Pseudomonadati</taxon>
        <taxon>Pseudomonadota</taxon>
        <taxon>Alphaproteobacteria</taxon>
        <taxon>Sphingomonadales</taxon>
        <taxon>Erythrobacteraceae</taxon>
        <taxon>Croceibacterium</taxon>
    </lineage>
</organism>
<dbReference type="AlphaFoldDB" id="A0A0B2C210"/>
<dbReference type="STRING" id="1572751.PK98_05815"/>
<dbReference type="EMBL" id="JTDN01000001">
    <property type="protein sequence ID" value="KHL26056.1"/>
    <property type="molecule type" value="Genomic_DNA"/>
</dbReference>
<dbReference type="RefSeq" id="WP_039094971.1">
    <property type="nucleotide sequence ID" value="NZ_JTDN01000001.1"/>
</dbReference>
<feature type="region of interest" description="Disordered" evidence="1">
    <location>
        <begin position="789"/>
        <end position="819"/>
    </location>
</feature>
<feature type="compositionally biased region" description="Pro residues" evidence="1">
    <location>
        <begin position="615"/>
        <end position="624"/>
    </location>
</feature>
<gene>
    <name evidence="2" type="ORF">PK98_05815</name>
</gene>
<proteinExistence type="predicted"/>
<reference evidence="2 3" key="1">
    <citation type="submission" date="2014-11" db="EMBL/GenBank/DDBJ databases">
        <title>Draft genome sequence of Kirrobacter mercurialis.</title>
        <authorList>
            <person name="Coil D.A."/>
            <person name="Eisen J.A."/>
        </authorList>
    </citation>
    <scope>NUCLEOTIDE SEQUENCE [LARGE SCALE GENOMIC DNA]</scope>
    <source>
        <strain evidence="2 3">Coronado</strain>
    </source>
</reference>
<dbReference type="InterPro" id="IPR013783">
    <property type="entry name" value="Ig-like_fold"/>
</dbReference>
<dbReference type="InterPro" id="IPR008557">
    <property type="entry name" value="PhoX"/>
</dbReference>
<dbReference type="Gene3D" id="2.60.40.10">
    <property type="entry name" value="Immunoglobulins"/>
    <property type="match status" value="1"/>
</dbReference>
<evidence type="ECO:0000313" key="3">
    <source>
        <dbReference type="Proteomes" id="UP000030988"/>
    </source>
</evidence>
<feature type="compositionally biased region" description="Basic and acidic residues" evidence="1">
    <location>
        <begin position="1"/>
        <end position="11"/>
    </location>
</feature>
<comment type="caution">
    <text evidence="2">The sequence shown here is derived from an EMBL/GenBank/DDBJ whole genome shotgun (WGS) entry which is preliminary data.</text>
</comment>
<name>A0A0B2C210_9SPHN</name>
<sequence length="833" mass="88347">MDNQLDHRGYWDGDTDTNNMGSRSLESMAAERFSRRQTIMGSLQASVAAFLGTTLLAACRDDDDAVAPTVSAGQDATVSAGRTVTLTGSATGAGAAAWAQTGGPAVTLSGTGETVTFLSPGVAQNTPLTFTYGAAGGGVTATDSTVITVTPAQLAFTAVPKSQSDVVVVPAGYNVTVLTRTGDPIAAGVPAYRNDGTDTNFAQRIGDHHDALAYFGLNAAGNKDLASSTRGLIVQNHENINNQYLHVNGSTNVSTGPRPEGEAIKEIEAHGVSVTEIRDTGNRQWTWVQDSRYNRRLTPNTPTVMRGPARGSDLLRTAYSPAGTDGRGTINNCANGVSVWSTVVTCEENWAGYFRRPSSGAASDNANRSVGEQVSLRRYGVTSSTGSYAWSTVNSQNSIFRKWDARATAADATQDYRNEPNQYGWVVEFDQYNPASAPRKRTALGRFGHEGAWFGLPVAGRPIAVYMGDDSRGEYLYKFVSRENWLAADATASDPLAIGDKYLDQGTLYAARFNADGTGQWLPLVFGQTPNRPATGADPEYVFASQADICVNARLAGDAVRATPMDRPEWTGVNPANGEIYLTLTNSNATLRPISGTDAANPRHYNDPKGATEPVPDPATPPQPTNQYGNPNGHIIRLRETDDNGAGTTFRWDIYLFGADNVDADPVNVNISGLDDSNSFSSPDGLWFSRPTNPAGQGRPLMWLQTDDGAILDRTNNQMLACFPGRVGDGGARTITNRAQNGTTRQQATIVGANATPATVKRFLVGPQECELTGVDSTPDGRTLFAGIQHPGEAGDATRPTSNWPQSQAGTNSGRPRSGLVAITKADGGIVGI</sequence>
<feature type="region of interest" description="Disordered" evidence="1">
    <location>
        <begin position="592"/>
        <end position="630"/>
    </location>
</feature>
<dbReference type="Proteomes" id="UP000030988">
    <property type="component" value="Unassembled WGS sequence"/>
</dbReference>
<feature type="compositionally biased region" description="Polar residues" evidence="1">
    <location>
        <begin position="799"/>
        <end position="815"/>
    </location>
</feature>
<accession>A0A0B2C210</accession>
<keyword evidence="3" id="KW-1185">Reference proteome</keyword>
<dbReference type="OrthoDB" id="9801383at2"/>
<feature type="region of interest" description="Disordered" evidence="1">
    <location>
        <begin position="1"/>
        <end position="22"/>
    </location>
</feature>
<protein>
    <submittedName>
        <fullName evidence="2">Phosphatase</fullName>
    </submittedName>
</protein>
<dbReference type="Pfam" id="PF05787">
    <property type="entry name" value="PhoX"/>
    <property type="match status" value="1"/>
</dbReference>
<dbReference type="PANTHER" id="PTHR35399">
    <property type="entry name" value="SLR8030 PROTEIN"/>
    <property type="match status" value="1"/>
</dbReference>